<dbReference type="Gene3D" id="3.30.750.44">
    <property type="match status" value="1"/>
</dbReference>
<dbReference type="NCBIfam" id="TIGR00225">
    <property type="entry name" value="prc"/>
    <property type="match status" value="1"/>
</dbReference>
<keyword evidence="6" id="KW-0812">Transmembrane</keyword>
<evidence type="ECO:0000256" key="1">
    <source>
        <dbReference type="ARBA" id="ARBA00009179"/>
    </source>
</evidence>
<evidence type="ECO:0000313" key="8">
    <source>
        <dbReference type="EMBL" id="HIZ53052.1"/>
    </source>
</evidence>
<evidence type="ECO:0000256" key="3">
    <source>
        <dbReference type="ARBA" id="ARBA00022801"/>
    </source>
</evidence>
<dbReference type="InterPro" id="IPR041489">
    <property type="entry name" value="PDZ_6"/>
</dbReference>
<evidence type="ECO:0000256" key="6">
    <source>
        <dbReference type="SAM" id="Phobius"/>
    </source>
</evidence>
<evidence type="ECO:0000256" key="2">
    <source>
        <dbReference type="ARBA" id="ARBA00022670"/>
    </source>
</evidence>
<dbReference type="InterPro" id="IPR002477">
    <property type="entry name" value="Peptidoglycan-bd-like"/>
</dbReference>
<reference evidence="8" key="2">
    <citation type="submission" date="2021-04" db="EMBL/GenBank/DDBJ databases">
        <authorList>
            <person name="Gilroy R."/>
        </authorList>
    </citation>
    <scope>NUCLEOTIDE SEQUENCE</scope>
    <source>
        <strain evidence="8">CHK172-16539</strain>
    </source>
</reference>
<dbReference type="InterPro" id="IPR036365">
    <property type="entry name" value="PGBD-like_sf"/>
</dbReference>
<dbReference type="Proteomes" id="UP000824063">
    <property type="component" value="Unassembled WGS sequence"/>
</dbReference>
<protein>
    <submittedName>
        <fullName evidence="8">S41 family peptidase</fullName>
    </submittedName>
</protein>
<dbReference type="EMBL" id="DXBN01000091">
    <property type="protein sequence ID" value="HIZ53052.1"/>
    <property type="molecule type" value="Genomic_DNA"/>
</dbReference>
<dbReference type="SMART" id="SM00228">
    <property type="entry name" value="PDZ"/>
    <property type="match status" value="1"/>
</dbReference>
<feature type="domain" description="PDZ" evidence="7">
    <location>
        <begin position="86"/>
        <end position="177"/>
    </location>
</feature>
<dbReference type="InterPro" id="IPR036034">
    <property type="entry name" value="PDZ_sf"/>
</dbReference>
<dbReference type="CDD" id="cd06782">
    <property type="entry name" value="cpPDZ_CPP-like"/>
    <property type="match status" value="1"/>
</dbReference>
<sequence length="476" mass="53181">MKKYPVPFQRHLISLVCVAIISAGAVHMWMSRPLFVNSSESEKDELFKIHELYKTIQEDYYEEVNSDLLIEGALQGMTEALEDPYTTYLQEEESSELNEMLLGKFEGIGATLSIREEYPEIVEEPKENSPAAKSGLEKDDRIIQIDGRETKGKELSEVVEEIRGEKGSTVLLTIQRAEETLEVKVTRDTIAVESLSFQLDEDYPTIGSVQIFSFNGTTAEELKEAITALRKQGAKSFVLDVRQNPGGYLDQVEKMASMFLEDDQTIVQFGLKNEIIGETKASKDLDNGFKVTEPVVVIVDGQSASASEILAAALNESADIPVVGQTTFGKGTVQGMNHLSDQSELKMTVQKWLTPSGQWINDKGFNPTYEVPYPAYFDYPSLSASVGLELEDEAEAVGHLNEFLSLLGYLTPENKEELFTNETKKALEMFQQENQLSVTGVLDYDTAFAIELRLFEQASATDEMYEKAIELLNNKD</sequence>
<dbReference type="InterPro" id="IPR055210">
    <property type="entry name" value="CtpA/B_N"/>
</dbReference>
<keyword evidence="6" id="KW-0472">Membrane</keyword>
<dbReference type="SUPFAM" id="SSF47090">
    <property type="entry name" value="PGBD-like"/>
    <property type="match status" value="1"/>
</dbReference>
<dbReference type="Pfam" id="PF22694">
    <property type="entry name" value="CtpB_N-like"/>
    <property type="match status" value="1"/>
</dbReference>
<dbReference type="SMART" id="SM00245">
    <property type="entry name" value="TSPc"/>
    <property type="match status" value="1"/>
</dbReference>
<dbReference type="InterPro" id="IPR029045">
    <property type="entry name" value="ClpP/crotonase-like_dom_sf"/>
</dbReference>
<reference evidence="8" key="1">
    <citation type="journal article" date="2021" name="PeerJ">
        <title>Extensive microbial diversity within the chicken gut microbiome revealed by metagenomics and culture.</title>
        <authorList>
            <person name="Gilroy R."/>
            <person name="Ravi A."/>
            <person name="Getino M."/>
            <person name="Pursley I."/>
            <person name="Horton D.L."/>
            <person name="Alikhan N.F."/>
            <person name="Baker D."/>
            <person name="Gharbi K."/>
            <person name="Hall N."/>
            <person name="Watson M."/>
            <person name="Adriaenssens E.M."/>
            <person name="Foster-Nyarko E."/>
            <person name="Jarju S."/>
            <person name="Secka A."/>
            <person name="Antonio M."/>
            <person name="Oren A."/>
            <person name="Chaudhuri R.R."/>
            <person name="La Ragione R."/>
            <person name="Hildebrand F."/>
            <person name="Pallen M.J."/>
        </authorList>
    </citation>
    <scope>NUCLEOTIDE SEQUENCE</scope>
    <source>
        <strain evidence="8">CHK172-16539</strain>
    </source>
</reference>
<keyword evidence="4 5" id="KW-0720">Serine protease</keyword>
<gene>
    <name evidence="8" type="ORF">IAA20_03805</name>
</gene>
<feature type="transmembrane region" description="Helical" evidence="6">
    <location>
        <begin position="12"/>
        <end position="30"/>
    </location>
</feature>
<dbReference type="GO" id="GO:0030288">
    <property type="term" value="C:outer membrane-bounded periplasmic space"/>
    <property type="evidence" value="ECO:0007669"/>
    <property type="project" value="TreeGrafter"/>
</dbReference>
<evidence type="ECO:0000313" key="9">
    <source>
        <dbReference type="Proteomes" id="UP000824063"/>
    </source>
</evidence>
<name>A0A9D2JHM3_9ENTE</name>
<dbReference type="SUPFAM" id="SSF50156">
    <property type="entry name" value="PDZ domain-like"/>
    <property type="match status" value="1"/>
</dbReference>
<dbReference type="Pfam" id="PF17820">
    <property type="entry name" value="PDZ_6"/>
    <property type="match status" value="1"/>
</dbReference>
<evidence type="ECO:0000256" key="4">
    <source>
        <dbReference type="ARBA" id="ARBA00022825"/>
    </source>
</evidence>
<dbReference type="InterPro" id="IPR005151">
    <property type="entry name" value="Tail-specific_protease"/>
</dbReference>
<dbReference type="Pfam" id="PF03572">
    <property type="entry name" value="Peptidase_S41"/>
    <property type="match status" value="1"/>
</dbReference>
<dbReference type="AlphaFoldDB" id="A0A9D2JHM3"/>
<comment type="caution">
    <text evidence="8">The sequence shown here is derived from an EMBL/GenBank/DDBJ whole genome shotgun (WGS) entry which is preliminary data.</text>
</comment>
<dbReference type="PANTHER" id="PTHR32060:SF30">
    <property type="entry name" value="CARBOXY-TERMINAL PROCESSING PROTEASE CTPA"/>
    <property type="match status" value="1"/>
</dbReference>
<dbReference type="SUPFAM" id="SSF52096">
    <property type="entry name" value="ClpP/crotonase"/>
    <property type="match status" value="1"/>
</dbReference>
<dbReference type="Gene3D" id="1.10.101.10">
    <property type="entry name" value="PGBD-like superfamily/PGBD"/>
    <property type="match status" value="1"/>
</dbReference>
<dbReference type="GO" id="GO:0004175">
    <property type="term" value="F:endopeptidase activity"/>
    <property type="evidence" value="ECO:0007669"/>
    <property type="project" value="TreeGrafter"/>
</dbReference>
<dbReference type="InterPro" id="IPR036366">
    <property type="entry name" value="PGBDSf"/>
</dbReference>
<dbReference type="CDD" id="cd07560">
    <property type="entry name" value="Peptidase_S41_CPP"/>
    <property type="match status" value="1"/>
</dbReference>
<keyword evidence="6" id="KW-1133">Transmembrane helix</keyword>
<dbReference type="InterPro" id="IPR001478">
    <property type="entry name" value="PDZ"/>
</dbReference>
<dbReference type="PANTHER" id="PTHR32060">
    <property type="entry name" value="TAIL-SPECIFIC PROTEASE"/>
    <property type="match status" value="1"/>
</dbReference>
<proteinExistence type="inferred from homology"/>
<dbReference type="GO" id="GO:0006508">
    <property type="term" value="P:proteolysis"/>
    <property type="evidence" value="ECO:0007669"/>
    <property type="project" value="UniProtKB-KW"/>
</dbReference>
<organism evidence="8 9">
    <name type="scientific">Candidatus Enterococcus avicola</name>
    <dbReference type="NCBI Taxonomy" id="2838561"/>
    <lineage>
        <taxon>Bacteria</taxon>
        <taxon>Bacillati</taxon>
        <taxon>Bacillota</taxon>
        <taxon>Bacilli</taxon>
        <taxon>Lactobacillales</taxon>
        <taxon>Enterococcaceae</taxon>
        <taxon>Enterococcus</taxon>
    </lineage>
</organism>
<keyword evidence="3 5" id="KW-0378">Hydrolase</keyword>
<dbReference type="InterPro" id="IPR004447">
    <property type="entry name" value="Peptidase_S41A"/>
</dbReference>
<accession>A0A9D2JHM3</accession>
<comment type="similarity">
    <text evidence="1 5">Belongs to the peptidase S41A family.</text>
</comment>
<dbReference type="GO" id="GO:0007165">
    <property type="term" value="P:signal transduction"/>
    <property type="evidence" value="ECO:0007669"/>
    <property type="project" value="TreeGrafter"/>
</dbReference>
<dbReference type="Gene3D" id="3.90.226.10">
    <property type="entry name" value="2-enoyl-CoA Hydratase, Chain A, domain 1"/>
    <property type="match status" value="1"/>
</dbReference>
<evidence type="ECO:0000259" key="7">
    <source>
        <dbReference type="PROSITE" id="PS50106"/>
    </source>
</evidence>
<dbReference type="GO" id="GO:0008236">
    <property type="term" value="F:serine-type peptidase activity"/>
    <property type="evidence" value="ECO:0007669"/>
    <property type="project" value="UniProtKB-KW"/>
</dbReference>
<dbReference type="Gene3D" id="2.30.42.10">
    <property type="match status" value="1"/>
</dbReference>
<evidence type="ECO:0000256" key="5">
    <source>
        <dbReference type="RuleBase" id="RU004404"/>
    </source>
</evidence>
<keyword evidence="2 5" id="KW-0645">Protease</keyword>
<dbReference type="PROSITE" id="PS50106">
    <property type="entry name" value="PDZ"/>
    <property type="match status" value="1"/>
</dbReference>
<dbReference type="Pfam" id="PF01471">
    <property type="entry name" value="PG_binding_1"/>
    <property type="match status" value="1"/>
</dbReference>